<dbReference type="AlphaFoldDB" id="A0AAV2QQE3"/>
<sequence>YNLHDSVSVVCDEDWTIIQRRQDVQPRENFYRSWADYVQGFGELKEEFWLGLDHINKMTSDTRNELYIELEDWEANTRWAKYSHFEVGPAEENYRLTVTGYSGDAGDALIYQHLTWCSYITSVHNGQPFSTYDQDNDAWSSNCAEKYKGGWWYGDCHNANLNGLPVRGTDTKGINWNTWRYGHSFRAVT</sequence>
<dbReference type="CDD" id="cd00087">
    <property type="entry name" value="FReD"/>
    <property type="match status" value="1"/>
</dbReference>
<proteinExistence type="predicted"/>
<dbReference type="Pfam" id="PF00147">
    <property type="entry name" value="Fibrinogen_C"/>
    <property type="match status" value="1"/>
</dbReference>
<evidence type="ECO:0000313" key="3">
    <source>
        <dbReference type="EMBL" id="CAL4096092.1"/>
    </source>
</evidence>
<evidence type="ECO:0000313" key="4">
    <source>
        <dbReference type="Proteomes" id="UP001497623"/>
    </source>
</evidence>
<dbReference type="InterPro" id="IPR036056">
    <property type="entry name" value="Fibrinogen-like_C"/>
</dbReference>
<dbReference type="Gene3D" id="4.10.530.10">
    <property type="entry name" value="Gamma-fibrinogen Carboxyl Terminal Fragment, domain 2"/>
    <property type="match status" value="1"/>
</dbReference>
<keyword evidence="4" id="KW-1185">Reference proteome</keyword>
<gene>
    <name evidence="3" type="ORF">MNOR_LOCUS15567</name>
</gene>
<dbReference type="InterPro" id="IPR050373">
    <property type="entry name" value="Fibrinogen_C-term_domain"/>
</dbReference>
<name>A0AAV2QQE3_MEGNR</name>
<dbReference type="InterPro" id="IPR014716">
    <property type="entry name" value="Fibrinogen_a/b/g_C_1"/>
</dbReference>
<dbReference type="EMBL" id="CAXKWB010009791">
    <property type="protein sequence ID" value="CAL4096092.1"/>
    <property type="molecule type" value="Genomic_DNA"/>
</dbReference>
<dbReference type="PROSITE" id="PS51406">
    <property type="entry name" value="FIBRINOGEN_C_2"/>
    <property type="match status" value="1"/>
</dbReference>
<keyword evidence="1" id="KW-1015">Disulfide bond</keyword>
<dbReference type="PROSITE" id="PS00514">
    <property type="entry name" value="FIBRINOGEN_C_1"/>
    <property type="match status" value="1"/>
</dbReference>
<feature type="domain" description="Fibrinogen C-terminal" evidence="2">
    <location>
        <begin position="1"/>
        <end position="189"/>
    </location>
</feature>
<feature type="non-terminal residue" evidence="3">
    <location>
        <position position="189"/>
    </location>
</feature>
<accession>A0AAV2QQE3</accession>
<evidence type="ECO:0000256" key="1">
    <source>
        <dbReference type="ARBA" id="ARBA00023157"/>
    </source>
</evidence>
<dbReference type="Proteomes" id="UP001497623">
    <property type="component" value="Unassembled WGS sequence"/>
</dbReference>
<reference evidence="3 4" key="1">
    <citation type="submission" date="2024-05" db="EMBL/GenBank/DDBJ databases">
        <authorList>
            <person name="Wallberg A."/>
        </authorList>
    </citation>
    <scope>NUCLEOTIDE SEQUENCE [LARGE SCALE GENOMIC DNA]</scope>
</reference>
<dbReference type="SMART" id="SM00186">
    <property type="entry name" value="FBG"/>
    <property type="match status" value="1"/>
</dbReference>
<comment type="caution">
    <text evidence="3">The sequence shown here is derived from an EMBL/GenBank/DDBJ whole genome shotgun (WGS) entry which is preliminary data.</text>
</comment>
<dbReference type="InterPro" id="IPR020837">
    <property type="entry name" value="Fibrinogen_CS"/>
</dbReference>
<dbReference type="SUPFAM" id="SSF56496">
    <property type="entry name" value="Fibrinogen C-terminal domain-like"/>
    <property type="match status" value="1"/>
</dbReference>
<dbReference type="Gene3D" id="3.90.215.10">
    <property type="entry name" value="Gamma Fibrinogen, chain A, domain 1"/>
    <property type="match status" value="1"/>
</dbReference>
<protein>
    <recommendedName>
        <fullName evidence="2">Fibrinogen C-terminal domain-containing protein</fullName>
    </recommendedName>
</protein>
<dbReference type="InterPro" id="IPR002181">
    <property type="entry name" value="Fibrinogen_a/b/g_C_dom"/>
</dbReference>
<feature type="non-terminal residue" evidence="3">
    <location>
        <position position="1"/>
    </location>
</feature>
<dbReference type="PANTHER" id="PTHR19143">
    <property type="entry name" value="FIBRINOGEN/TENASCIN/ANGIOPOEITIN"/>
    <property type="match status" value="1"/>
</dbReference>
<evidence type="ECO:0000259" key="2">
    <source>
        <dbReference type="PROSITE" id="PS51406"/>
    </source>
</evidence>
<organism evidence="3 4">
    <name type="scientific">Meganyctiphanes norvegica</name>
    <name type="common">Northern krill</name>
    <name type="synonym">Thysanopoda norvegica</name>
    <dbReference type="NCBI Taxonomy" id="48144"/>
    <lineage>
        <taxon>Eukaryota</taxon>
        <taxon>Metazoa</taxon>
        <taxon>Ecdysozoa</taxon>
        <taxon>Arthropoda</taxon>
        <taxon>Crustacea</taxon>
        <taxon>Multicrustacea</taxon>
        <taxon>Malacostraca</taxon>
        <taxon>Eumalacostraca</taxon>
        <taxon>Eucarida</taxon>
        <taxon>Euphausiacea</taxon>
        <taxon>Euphausiidae</taxon>
        <taxon>Meganyctiphanes</taxon>
    </lineage>
</organism>